<feature type="region of interest" description="Disordered" evidence="10">
    <location>
        <begin position="133"/>
        <end position="152"/>
    </location>
</feature>
<evidence type="ECO:0000256" key="4">
    <source>
        <dbReference type="ARBA" id="ARBA00022475"/>
    </source>
</evidence>
<feature type="compositionally biased region" description="Pro residues" evidence="10">
    <location>
        <begin position="52"/>
        <end position="90"/>
    </location>
</feature>
<feature type="compositionally biased region" description="Polar residues" evidence="10">
    <location>
        <begin position="198"/>
        <end position="219"/>
    </location>
</feature>
<keyword evidence="4" id="KW-1003">Cell membrane</keyword>
<protein>
    <submittedName>
        <fullName evidence="13">Outer membrane transport energization protein TonB</fullName>
    </submittedName>
</protein>
<feature type="region of interest" description="Disordered" evidence="10">
    <location>
        <begin position="49"/>
        <end position="91"/>
    </location>
</feature>
<dbReference type="GO" id="GO:0055085">
    <property type="term" value="P:transmembrane transport"/>
    <property type="evidence" value="ECO:0007669"/>
    <property type="project" value="InterPro"/>
</dbReference>
<dbReference type="Gene3D" id="3.30.1150.10">
    <property type="match status" value="1"/>
</dbReference>
<evidence type="ECO:0000256" key="2">
    <source>
        <dbReference type="ARBA" id="ARBA00006555"/>
    </source>
</evidence>
<dbReference type="GO" id="GO:0098797">
    <property type="term" value="C:plasma membrane protein complex"/>
    <property type="evidence" value="ECO:0007669"/>
    <property type="project" value="TreeGrafter"/>
</dbReference>
<keyword evidence="9 11" id="KW-0472">Membrane</keyword>
<accession>A0A397P5S6</accession>
<dbReference type="GO" id="GO:0015031">
    <property type="term" value="P:protein transport"/>
    <property type="evidence" value="ECO:0007669"/>
    <property type="project" value="UniProtKB-KW"/>
</dbReference>
<keyword evidence="6 11" id="KW-0812">Transmembrane</keyword>
<dbReference type="PANTHER" id="PTHR33446:SF2">
    <property type="entry name" value="PROTEIN TONB"/>
    <property type="match status" value="1"/>
</dbReference>
<keyword evidence="7" id="KW-0653">Protein transport</keyword>
<dbReference type="Pfam" id="PF03544">
    <property type="entry name" value="TonB_C"/>
    <property type="match status" value="1"/>
</dbReference>
<dbReference type="GO" id="GO:0031992">
    <property type="term" value="F:energy transducer activity"/>
    <property type="evidence" value="ECO:0007669"/>
    <property type="project" value="TreeGrafter"/>
</dbReference>
<evidence type="ECO:0000256" key="5">
    <source>
        <dbReference type="ARBA" id="ARBA00022519"/>
    </source>
</evidence>
<evidence type="ECO:0000256" key="11">
    <source>
        <dbReference type="SAM" id="Phobius"/>
    </source>
</evidence>
<dbReference type="PROSITE" id="PS52015">
    <property type="entry name" value="TONB_CTD"/>
    <property type="match status" value="1"/>
</dbReference>
<dbReference type="Proteomes" id="UP000266568">
    <property type="component" value="Unassembled WGS sequence"/>
</dbReference>
<proteinExistence type="inferred from homology"/>
<gene>
    <name evidence="13" type="ORF">DFR49_1827</name>
</gene>
<dbReference type="InterPro" id="IPR037682">
    <property type="entry name" value="TonB_C"/>
</dbReference>
<keyword evidence="8 11" id="KW-1133">Transmembrane helix</keyword>
<feature type="transmembrane region" description="Helical" evidence="11">
    <location>
        <begin position="13"/>
        <end position="36"/>
    </location>
</feature>
<comment type="subcellular location">
    <subcellularLocation>
        <location evidence="1">Cell inner membrane</location>
        <topology evidence="1">Single-pass membrane protein</topology>
        <orientation evidence="1">Periplasmic side</orientation>
    </subcellularLocation>
</comment>
<evidence type="ECO:0000256" key="8">
    <source>
        <dbReference type="ARBA" id="ARBA00022989"/>
    </source>
</evidence>
<organism evidence="13 14">
    <name type="scientific">Hephaestia caeni</name>
    <dbReference type="NCBI Taxonomy" id="645617"/>
    <lineage>
        <taxon>Bacteria</taxon>
        <taxon>Pseudomonadati</taxon>
        <taxon>Pseudomonadota</taxon>
        <taxon>Alphaproteobacteria</taxon>
        <taxon>Sphingomonadales</taxon>
        <taxon>Sphingomonadaceae</taxon>
        <taxon>Hephaestia</taxon>
    </lineage>
</organism>
<evidence type="ECO:0000256" key="6">
    <source>
        <dbReference type="ARBA" id="ARBA00022692"/>
    </source>
</evidence>
<dbReference type="AlphaFoldDB" id="A0A397P5S6"/>
<comment type="caution">
    <text evidence="13">The sequence shown here is derived from an EMBL/GenBank/DDBJ whole genome shotgun (WGS) entry which is preliminary data.</text>
</comment>
<keyword evidence="5" id="KW-0997">Cell inner membrane</keyword>
<sequence>MAYADRNASGSRVVALVIVGLLHVALGYAFVTGLAYQYVKKVSEKLNTFDVEPPPPPPPDEPPPPPPPDQPMTPPPVVSPPPIVRTPSPPVIMNTVPTPPKVYVPTPIAVPPAPPAPPAPRVDQSAKIRGNAGRFFGPDNYPSQAKRENAEGTTRVRLTVGTDGKVTNCAVTSSSGNDSLDDTTCRIFRSRVRFTPAKDQSGNPISDSLTQSVTWKLTG</sequence>
<dbReference type="InterPro" id="IPR006260">
    <property type="entry name" value="TonB/TolA_C"/>
</dbReference>
<evidence type="ECO:0000313" key="14">
    <source>
        <dbReference type="Proteomes" id="UP000266568"/>
    </source>
</evidence>
<evidence type="ECO:0000256" key="1">
    <source>
        <dbReference type="ARBA" id="ARBA00004383"/>
    </source>
</evidence>
<dbReference type="InterPro" id="IPR051045">
    <property type="entry name" value="TonB-dependent_transducer"/>
</dbReference>
<feature type="domain" description="TonB C-terminal" evidence="12">
    <location>
        <begin position="126"/>
        <end position="219"/>
    </location>
</feature>
<reference evidence="13 14" key="1">
    <citation type="submission" date="2018-08" db="EMBL/GenBank/DDBJ databases">
        <title>Genomic Encyclopedia of Type Strains, Phase IV (KMG-IV): sequencing the most valuable type-strain genomes for metagenomic binning, comparative biology and taxonomic classification.</title>
        <authorList>
            <person name="Goeker M."/>
        </authorList>
    </citation>
    <scope>NUCLEOTIDE SEQUENCE [LARGE SCALE GENOMIC DNA]</scope>
    <source>
        <strain evidence="13 14">DSM 25527</strain>
    </source>
</reference>
<evidence type="ECO:0000256" key="10">
    <source>
        <dbReference type="SAM" id="MobiDB-lite"/>
    </source>
</evidence>
<dbReference type="EMBL" id="QXDC01000003">
    <property type="protein sequence ID" value="RIA43603.1"/>
    <property type="molecule type" value="Genomic_DNA"/>
</dbReference>
<dbReference type="RefSeq" id="WP_119035441.1">
    <property type="nucleotide sequence ID" value="NZ_QXDC01000003.1"/>
</dbReference>
<dbReference type="SUPFAM" id="SSF74653">
    <property type="entry name" value="TolA/TonB C-terminal domain"/>
    <property type="match status" value="1"/>
</dbReference>
<evidence type="ECO:0000256" key="9">
    <source>
        <dbReference type="ARBA" id="ARBA00023136"/>
    </source>
</evidence>
<keyword evidence="14" id="KW-1185">Reference proteome</keyword>
<comment type="similarity">
    <text evidence="2">Belongs to the TonB family.</text>
</comment>
<dbReference type="PANTHER" id="PTHR33446">
    <property type="entry name" value="PROTEIN TONB-RELATED"/>
    <property type="match status" value="1"/>
</dbReference>
<evidence type="ECO:0000313" key="13">
    <source>
        <dbReference type="EMBL" id="RIA43603.1"/>
    </source>
</evidence>
<feature type="region of interest" description="Disordered" evidence="10">
    <location>
        <begin position="196"/>
        <end position="219"/>
    </location>
</feature>
<evidence type="ECO:0000259" key="12">
    <source>
        <dbReference type="PROSITE" id="PS52015"/>
    </source>
</evidence>
<evidence type="ECO:0000256" key="7">
    <source>
        <dbReference type="ARBA" id="ARBA00022927"/>
    </source>
</evidence>
<dbReference type="OrthoDB" id="7585155at2"/>
<name>A0A397P5S6_9SPHN</name>
<keyword evidence="3" id="KW-0813">Transport</keyword>
<dbReference type="NCBIfam" id="TIGR01352">
    <property type="entry name" value="tonB_Cterm"/>
    <property type="match status" value="1"/>
</dbReference>
<evidence type="ECO:0000256" key="3">
    <source>
        <dbReference type="ARBA" id="ARBA00022448"/>
    </source>
</evidence>